<evidence type="ECO:0000313" key="1">
    <source>
        <dbReference type="EMBL" id="MBO0477946.1"/>
    </source>
</evidence>
<sequence length="32" mass="3796">MDNKLDLTELLEHFDSSQLNYQEWIKVGMGLK</sequence>
<gene>
    <name evidence="1" type="ORF">DOK76_12805</name>
</gene>
<reference evidence="1 2" key="1">
    <citation type="submission" date="2021-03" db="EMBL/GenBank/DDBJ databases">
        <title>Enterococcal diversity collection.</title>
        <authorList>
            <person name="Gilmore M.S."/>
            <person name="Schwartzman J."/>
            <person name="Van Tyne D."/>
            <person name="Martin M."/>
            <person name="Earl A.M."/>
            <person name="Manson A.L."/>
            <person name="Straub T."/>
            <person name="Salamzade R."/>
            <person name="Saavedra J."/>
            <person name="Lebreton F."/>
            <person name="Prichula J."/>
            <person name="Schaufler K."/>
            <person name="Gaca A."/>
            <person name="Sgardioli B."/>
            <person name="Wagenaar J."/>
            <person name="Strong T."/>
        </authorList>
    </citation>
    <scope>NUCLEOTIDE SEQUENCE [LARGE SCALE GENOMIC DNA]</scope>
    <source>
        <strain evidence="1 2">DIV0080</strain>
    </source>
</reference>
<name>A0ABS3HW14_9ENTE</name>
<comment type="caution">
    <text evidence="1">The sequence shown here is derived from an EMBL/GenBank/DDBJ whole genome shotgun (WGS) entry which is preliminary data.</text>
</comment>
<evidence type="ECO:0000313" key="2">
    <source>
        <dbReference type="Proteomes" id="UP000664857"/>
    </source>
</evidence>
<protein>
    <submittedName>
        <fullName evidence="1">PriCT-2 domain-containing protein</fullName>
    </submittedName>
</protein>
<dbReference type="Proteomes" id="UP000664857">
    <property type="component" value="Unassembled WGS sequence"/>
</dbReference>
<organism evidence="1 2">
    <name type="scientific">Candidatus Vagococcus giribetii</name>
    <dbReference type="NCBI Taxonomy" id="2230876"/>
    <lineage>
        <taxon>Bacteria</taxon>
        <taxon>Bacillati</taxon>
        <taxon>Bacillota</taxon>
        <taxon>Bacilli</taxon>
        <taxon>Lactobacillales</taxon>
        <taxon>Enterococcaceae</taxon>
        <taxon>Vagococcus</taxon>
    </lineage>
</organism>
<accession>A0ABS3HW14</accession>
<keyword evidence="2" id="KW-1185">Reference proteome</keyword>
<proteinExistence type="predicted"/>
<dbReference type="EMBL" id="JAFLVX010000042">
    <property type="protein sequence ID" value="MBO0477946.1"/>
    <property type="molecule type" value="Genomic_DNA"/>
</dbReference>